<protein>
    <recommendedName>
        <fullName evidence="4">Secreted protein</fullName>
    </recommendedName>
</protein>
<keyword evidence="3" id="KW-1185">Reference proteome</keyword>
<evidence type="ECO:0008006" key="4">
    <source>
        <dbReference type="Google" id="ProtNLM"/>
    </source>
</evidence>
<keyword evidence="1" id="KW-0732">Signal</keyword>
<dbReference type="EMBL" id="JBHSNZ010000001">
    <property type="protein sequence ID" value="MFC5805968.1"/>
    <property type="molecule type" value="Genomic_DNA"/>
</dbReference>
<evidence type="ECO:0000313" key="3">
    <source>
        <dbReference type="Proteomes" id="UP001596112"/>
    </source>
</evidence>
<comment type="caution">
    <text evidence="2">The sequence shown here is derived from an EMBL/GenBank/DDBJ whole genome shotgun (WGS) entry which is preliminary data.</text>
</comment>
<dbReference type="Proteomes" id="UP001596112">
    <property type="component" value="Unassembled WGS sequence"/>
</dbReference>
<accession>A0ABW1AZS3</accession>
<name>A0ABW1AZS3_9ACTN</name>
<dbReference type="RefSeq" id="WP_272169724.1">
    <property type="nucleotide sequence ID" value="NZ_JAQOSL010000012.1"/>
</dbReference>
<gene>
    <name evidence="2" type="ORF">ACFQGO_00290</name>
</gene>
<organism evidence="2 3">
    <name type="scientific">Streptomyces heilongjiangensis</name>
    <dbReference type="NCBI Taxonomy" id="945052"/>
    <lineage>
        <taxon>Bacteria</taxon>
        <taxon>Bacillati</taxon>
        <taxon>Actinomycetota</taxon>
        <taxon>Actinomycetes</taxon>
        <taxon>Kitasatosporales</taxon>
        <taxon>Streptomycetaceae</taxon>
        <taxon>Streptomyces</taxon>
    </lineage>
</organism>
<reference evidence="3" key="1">
    <citation type="journal article" date="2019" name="Int. J. Syst. Evol. Microbiol.">
        <title>The Global Catalogue of Microorganisms (GCM) 10K type strain sequencing project: providing services to taxonomists for standard genome sequencing and annotation.</title>
        <authorList>
            <consortium name="The Broad Institute Genomics Platform"/>
            <consortium name="The Broad Institute Genome Sequencing Center for Infectious Disease"/>
            <person name="Wu L."/>
            <person name="Ma J."/>
        </authorList>
    </citation>
    <scope>NUCLEOTIDE SEQUENCE [LARGE SCALE GENOMIC DNA]</scope>
    <source>
        <strain evidence="3">JCM 9918</strain>
    </source>
</reference>
<feature type="signal peptide" evidence="1">
    <location>
        <begin position="1"/>
        <end position="19"/>
    </location>
</feature>
<proteinExistence type="predicted"/>
<evidence type="ECO:0000256" key="1">
    <source>
        <dbReference type="SAM" id="SignalP"/>
    </source>
</evidence>
<feature type="chain" id="PRO_5045260181" description="Secreted protein" evidence="1">
    <location>
        <begin position="20"/>
        <end position="183"/>
    </location>
</feature>
<evidence type="ECO:0000313" key="2">
    <source>
        <dbReference type="EMBL" id="MFC5805968.1"/>
    </source>
</evidence>
<sequence>MKRRFATLAAGVLSTTAVAWGVTVAPAAAAQGGEGAFRTQEAGHVLSCSGQADDTWVSVELYENSAYGSFVNVSVEGPGGQYGGHARPERLFNDGSVSVSLPLRLLEEGHEDEVGTASFEGTYAASGQPERVHDVYPEPGWRVISSGTRQELSAQVDAQVLGLSVPLTCDHAFAFDLTTIRTP</sequence>